<accession>A0A4Z1DDG5</accession>
<gene>
    <name evidence="2" type="ORF">E5082_23280</name>
</gene>
<name>A0A4Z1DDG5_STRGP</name>
<keyword evidence="3" id="KW-1185">Reference proteome</keyword>
<sequence>MVPVVAELPDDAPRLRVLLAYLERQIADNATVATYLSLLRDEVRQALARAERPAPRQRSMRRAKGAGGPLPTTGLSRPARAGDYEVEMMRAPDDPGDIVVHAAGCEQARGAPRRIRADEARALLVEPGIKPCPTCRPEAELGMDVA</sequence>
<comment type="caution">
    <text evidence="2">The sequence shown here is derived from an EMBL/GenBank/DDBJ whole genome shotgun (WGS) entry which is preliminary data.</text>
</comment>
<dbReference type="Pfam" id="PF19746">
    <property type="entry name" value="DUF6233"/>
    <property type="match status" value="1"/>
</dbReference>
<proteinExistence type="predicted"/>
<protein>
    <submittedName>
        <fullName evidence="2">Uncharacterized protein</fullName>
    </submittedName>
</protein>
<dbReference type="EMBL" id="SRRU01000008">
    <property type="protein sequence ID" value="TGN80316.1"/>
    <property type="molecule type" value="Genomic_DNA"/>
</dbReference>
<dbReference type="AlphaFoldDB" id="A0A4Z1DDG5"/>
<dbReference type="Proteomes" id="UP000298513">
    <property type="component" value="Unassembled WGS sequence"/>
</dbReference>
<reference evidence="2 3" key="1">
    <citation type="submission" date="2019-04" db="EMBL/GenBank/DDBJ databases">
        <title>Streptomyces sp. nov. Bv016 isolated from bark of Buahinia variegata.</title>
        <authorList>
            <person name="Kanchanasin P."/>
            <person name="Tanasupawat S."/>
            <person name="Yuki M."/>
            <person name="Kudo T."/>
        </authorList>
    </citation>
    <scope>NUCLEOTIDE SEQUENCE [LARGE SCALE GENOMIC DNA]</scope>
    <source>
        <strain evidence="2 3">JCM 4765</strain>
    </source>
</reference>
<evidence type="ECO:0000256" key="1">
    <source>
        <dbReference type="SAM" id="MobiDB-lite"/>
    </source>
</evidence>
<feature type="region of interest" description="Disordered" evidence="1">
    <location>
        <begin position="48"/>
        <end position="78"/>
    </location>
</feature>
<dbReference type="InterPro" id="IPR046200">
    <property type="entry name" value="DUF6233"/>
</dbReference>
<evidence type="ECO:0000313" key="2">
    <source>
        <dbReference type="EMBL" id="TGN80316.1"/>
    </source>
</evidence>
<evidence type="ECO:0000313" key="3">
    <source>
        <dbReference type="Proteomes" id="UP000298513"/>
    </source>
</evidence>
<organism evidence="2 3">
    <name type="scientific">Streptomyces griseoluteus</name>
    <dbReference type="NCBI Taxonomy" id="29306"/>
    <lineage>
        <taxon>Bacteria</taxon>
        <taxon>Bacillati</taxon>
        <taxon>Actinomycetota</taxon>
        <taxon>Actinomycetes</taxon>
        <taxon>Kitasatosporales</taxon>
        <taxon>Streptomycetaceae</taxon>
        <taxon>Streptomyces</taxon>
    </lineage>
</organism>